<dbReference type="EMBL" id="JBHSZI010000001">
    <property type="protein sequence ID" value="MFC7059205.1"/>
    <property type="molecule type" value="Genomic_DNA"/>
</dbReference>
<evidence type="ECO:0000256" key="3">
    <source>
        <dbReference type="ARBA" id="ARBA00022729"/>
    </source>
</evidence>
<dbReference type="InterPro" id="IPR002491">
    <property type="entry name" value="ABC_transptr_periplasmic_BD"/>
</dbReference>
<evidence type="ECO:0000256" key="2">
    <source>
        <dbReference type="ARBA" id="ARBA00022448"/>
    </source>
</evidence>
<sequence>MPEHDGSQEALTRRNYVKLGSAAVGGTLLAGCTGSGESTGEESSTDETDMQADSSHTVSMEPMGTVSFDGVPETWVPYGGDYADMGVALGQADGLLRVGNAGEYYTDIYDELPGVSVDSDILEKESLIDNGMSKELFYEMEADVHIIDPVMLKNWFDWSDGDVEEIRDGVAPFFGNMIFRWSDGWHEHRYYTLYQAFEKMAELFDEQERYEAFETLHDEYISSIQARLPPTADRPNVMLTYELSDEPSEFTPYRLIDQGTSKKQWNDLGVGDALAGTGIENLSTENRTKLDYENLLEVDPDVLLIRGHEQKTATEFRETVLAYMQDHSVASELTAVQNGRVYRGGPLRQGPIQNLLNTERAAKQLFPDEFGDVTGDNELFDRQRVADIVTGEF</sequence>
<evidence type="ECO:0000259" key="5">
    <source>
        <dbReference type="Pfam" id="PF01497"/>
    </source>
</evidence>
<organism evidence="6 7">
    <name type="scientific">Halovenus salina</name>
    <dbReference type="NCBI Taxonomy" id="1510225"/>
    <lineage>
        <taxon>Archaea</taxon>
        <taxon>Methanobacteriati</taxon>
        <taxon>Methanobacteriota</taxon>
        <taxon>Stenosarchaea group</taxon>
        <taxon>Halobacteria</taxon>
        <taxon>Halobacteriales</taxon>
        <taxon>Haloarculaceae</taxon>
        <taxon>Halovenus</taxon>
    </lineage>
</organism>
<dbReference type="GeneID" id="76631316"/>
<accession>A0ABD5W6M7</accession>
<gene>
    <name evidence="6" type="ORF">ACFQQG_14745</name>
</gene>
<dbReference type="PANTHER" id="PTHR30532">
    <property type="entry name" value="IRON III DICITRATE-BINDING PERIPLASMIC PROTEIN"/>
    <property type="match status" value="1"/>
</dbReference>
<comment type="caution">
    <text evidence="6">The sequence shown here is derived from an EMBL/GenBank/DDBJ whole genome shotgun (WGS) entry which is preliminary data.</text>
</comment>
<dbReference type="AlphaFoldDB" id="A0ABD5W6M7"/>
<protein>
    <submittedName>
        <fullName evidence="6">ABC transporter substrate-binding protein</fullName>
    </submittedName>
</protein>
<name>A0ABD5W6M7_9EURY</name>
<feature type="compositionally biased region" description="Acidic residues" evidence="4">
    <location>
        <begin position="39"/>
        <end position="50"/>
    </location>
</feature>
<dbReference type="RefSeq" id="WP_267161949.1">
    <property type="nucleotide sequence ID" value="NZ_CP112972.1"/>
</dbReference>
<evidence type="ECO:0000256" key="4">
    <source>
        <dbReference type="SAM" id="MobiDB-lite"/>
    </source>
</evidence>
<proteinExistence type="predicted"/>
<dbReference type="Gene3D" id="3.40.50.1980">
    <property type="entry name" value="Nitrogenase molybdenum iron protein domain"/>
    <property type="match status" value="1"/>
</dbReference>
<evidence type="ECO:0000313" key="6">
    <source>
        <dbReference type="EMBL" id="MFC7059205.1"/>
    </source>
</evidence>
<dbReference type="InterPro" id="IPR051313">
    <property type="entry name" value="Bact_iron-sidero_bind"/>
</dbReference>
<keyword evidence="3" id="KW-0732">Signal</keyword>
<comment type="subcellular location">
    <subcellularLocation>
        <location evidence="1">Cell envelope</location>
    </subcellularLocation>
</comment>
<dbReference type="Pfam" id="PF01497">
    <property type="entry name" value="Peripla_BP_2"/>
    <property type="match status" value="1"/>
</dbReference>
<reference evidence="6 7" key="1">
    <citation type="journal article" date="2019" name="Int. J. Syst. Evol. Microbiol.">
        <title>The Global Catalogue of Microorganisms (GCM) 10K type strain sequencing project: providing services to taxonomists for standard genome sequencing and annotation.</title>
        <authorList>
            <consortium name="The Broad Institute Genomics Platform"/>
            <consortium name="The Broad Institute Genome Sequencing Center for Infectious Disease"/>
            <person name="Wu L."/>
            <person name="Ma J."/>
        </authorList>
    </citation>
    <scope>NUCLEOTIDE SEQUENCE [LARGE SCALE GENOMIC DNA]</scope>
    <source>
        <strain evidence="6 7">JCM 30072</strain>
    </source>
</reference>
<dbReference type="SUPFAM" id="SSF53807">
    <property type="entry name" value="Helical backbone' metal receptor"/>
    <property type="match status" value="1"/>
</dbReference>
<feature type="domain" description="Fe/B12 periplasmic-binding" evidence="5">
    <location>
        <begin position="191"/>
        <end position="344"/>
    </location>
</feature>
<evidence type="ECO:0000256" key="1">
    <source>
        <dbReference type="ARBA" id="ARBA00004196"/>
    </source>
</evidence>
<keyword evidence="7" id="KW-1185">Reference proteome</keyword>
<feature type="region of interest" description="Disordered" evidence="4">
    <location>
        <begin position="28"/>
        <end position="64"/>
    </location>
</feature>
<evidence type="ECO:0000313" key="7">
    <source>
        <dbReference type="Proteomes" id="UP001596445"/>
    </source>
</evidence>
<dbReference type="PANTHER" id="PTHR30532:SF1">
    <property type="entry name" value="IRON(3+)-HYDROXAMATE-BINDING PROTEIN FHUD"/>
    <property type="match status" value="1"/>
</dbReference>
<dbReference type="Proteomes" id="UP001596445">
    <property type="component" value="Unassembled WGS sequence"/>
</dbReference>
<keyword evidence="2" id="KW-0813">Transport</keyword>